<dbReference type="Proteomes" id="UP000499080">
    <property type="component" value="Unassembled WGS sequence"/>
</dbReference>
<evidence type="ECO:0000313" key="1">
    <source>
        <dbReference type="EMBL" id="GBO16628.1"/>
    </source>
</evidence>
<sequence>MLRNFARPASSARLESYPYRDKFLQPVVRPESHLKSQDCRRIRPDKNLHPEGHKFVICACDTVRVGQKLFRVKNITAKTTCDVLMKILRHRFP</sequence>
<dbReference type="EMBL" id="BGPR01040497">
    <property type="protein sequence ID" value="GBO16628.1"/>
    <property type="molecule type" value="Genomic_DNA"/>
</dbReference>
<keyword evidence="2" id="KW-1185">Reference proteome</keyword>
<proteinExistence type="predicted"/>
<dbReference type="AlphaFoldDB" id="A0A4Y2UUR8"/>
<comment type="caution">
    <text evidence="1">The sequence shown here is derived from an EMBL/GenBank/DDBJ whole genome shotgun (WGS) entry which is preliminary data.</text>
</comment>
<gene>
    <name evidence="1" type="ORF">AVEN_112485_1</name>
</gene>
<accession>A0A4Y2UUR8</accession>
<name>A0A4Y2UUR8_ARAVE</name>
<protein>
    <submittedName>
        <fullName evidence="1">Uncharacterized protein</fullName>
    </submittedName>
</protein>
<reference evidence="1 2" key="1">
    <citation type="journal article" date="2019" name="Sci. Rep.">
        <title>Orb-weaving spider Araneus ventricosus genome elucidates the spidroin gene catalogue.</title>
        <authorList>
            <person name="Kono N."/>
            <person name="Nakamura H."/>
            <person name="Ohtoshi R."/>
            <person name="Moran D.A.P."/>
            <person name="Shinohara A."/>
            <person name="Yoshida Y."/>
            <person name="Fujiwara M."/>
            <person name="Mori M."/>
            <person name="Tomita M."/>
            <person name="Arakawa K."/>
        </authorList>
    </citation>
    <scope>NUCLEOTIDE SEQUENCE [LARGE SCALE GENOMIC DNA]</scope>
</reference>
<organism evidence="1 2">
    <name type="scientific">Araneus ventricosus</name>
    <name type="common">Orbweaver spider</name>
    <name type="synonym">Epeira ventricosa</name>
    <dbReference type="NCBI Taxonomy" id="182803"/>
    <lineage>
        <taxon>Eukaryota</taxon>
        <taxon>Metazoa</taxon>
        <taxon>Ecdysozoa</taxon>
        <taxon>Arthropoda</taxon>
        <taxon>Chelicerata</taxon>
        <taxon>Arachnida</taxon>
        <taxon>Araneae</taxon>
        <taxon>Araneomorphae</taxon>
        <taxon>Entelegynae</taxon>
        <taxon>Araneoidea</taxon>
        <taxon>Araneidae</taxon>
        <taxon>Araneus</taxon>
    </lineage>
</organism>
<evidence type="ECO:0000313" key="2">
    <source>
        <dbReference type="Proteomes" id="UP000499080"/>
    </source>
</evidence>